<gene>
    <name evidence="2" type="ORF">AVDCRST_MAG28-22</name>
</gene>
<proteinExistence type="predicted"/>
<dbReference type="AlphaFoldDB" id="A0A6J4QB02"/>
<organism evidence="2">
    <name type="scientific">uncultured Rubrobacteraceae bacterium</name>
    <dbReference type="NCBI Taxonomy" id="349277"/>
    <lineage>
        <taxon>Bacteria</taxon>
        <taxon>Bacillati</taxon>
        <taxon>Actinomycetota</taxon>
        <taxon>Rubrobacteria</taxon>
        <taxon>Rubrobacterales</taxon>
        <taxon>Rubrobacteraceae</taxon>
        <taxon>environmental samples</taxon>
    </lineage>
</organism>
<protein>
    <submittedName>
        <fullName evidence="2">Uncharacterized protein</fullName>
    </submittedName>
</protein>
<feature type="region of interest" description="Disordered" evidence="1">
    <location>
        <begin position="48"/>
        <end position="81"/>
    </location>
</feature>
<feature type="compositionally biased region" description="Basic and acidic residues" evidence="1">
    <location>
        <begin position="11"/>
        <end position="26"/>
    </location>
</feature>
<dbReference type="EMBL" id="CADCVE010000004">
    <property type="protein sequence ID" value="CAA9436771.1"/>
    <property type="molecule type" value="Genomic_DNA"/>
</dbReference>
<accession>A0A6J4QB02</accession>
<feature type="region of interest" description="Disordered" evidence="1">
    <location>
        <begin position="1"/>
        <end position="28"/>
    </location>
</feature>
<name>A0A6J4QB02_9ACTN</name>
<evidence type="ECO:0000256" key="1">
    <source>
        <dbReference type="SAM" id="MobiDB-lite"/>
    </source>
</evidence>
<feature type="compositionally biased region" description="Basic and acidic residues" evidence="1">
    <location>
        <begin position="55"/>
        <end position="71"/>
    </location>
</feature>
<reference evidence="2" key="1">
    <citation type="submission" date="2020-02" db="EMBL/GenBank/DDBJ databases">
        <authorList>
            <person name="Meier V. D."/>
        </authorList>
    </citation>
    <scope>NUCLEOTIDE SEQUENCE</scope>
    <source>
        <strain evidence="2">AVDCRST_MAG28</strain>
    </source>
</reference>
<sequence length="184" mass="19831">MDFLGSIMGSGERREDYRDFTNRYDEGAPYDRISDEEAMSRYAEVAPNLSDDEYHESAREAFSRMDPEERAQFGQQLREQADQQGYGDFIDRDHDGQDDRFQDPDHLAQMTSRMHREQPDMLGSLLGGMMGGGGAGLLGGMMGGGGTSGSHGASGGSGMMGNPIAKAALSGIAAMAAKKMMGGR</sequence>
<evidence type="ECO:0000313" key="2">
    <source>
        <dbReference type="EMBL" id="CAA9436771.1"/>
    </source>
</evidence>